<reference evidence="1" key="1">
    <citation type="submission" date="2009-10" db="EMBL/GenBank/DDBJ databases">
        <title>The genome sequence of Streptomyces sviceus strain ATCC 29083.</title>
        <authorList>
            <consortium name="The Broad Institute Genome Sequencing Platform"/>
            <consortium name="Broad Institute Microbial Sequencing Center"/>
            <person name="Fischbach M."/>
            <person name="Godfrey P."/>
            <person name="Ward D."/>
            <person name="Young S."/>
            <person name="Zeng Q."/>
            <person name="Koehrsen M."/>
            <person name="Alvarado L."/>
            <person name="Berlin A.M."/>
            <person name="Bochicchio J."/>
            <person name="Borenstein D."/>
            <person name="Chapman S.B."/>
            <person name="Chen Z."/>
            <person name="Engels R."/>
            <person name="Freedman E."/>
            <person name="Gellesch M."/>
            <person name="Goldberg J."/>
            <person name="Griggs A."/>
            <person name="Gujja S."/>
            <person name="Heilman E.R."/>
            <person name="Heiman D.I."/>
            <person name="Hepburn T.A."/>
            <person name="Howarth C."/>
            <person name="Jen D."/>
            <person name="Larson L."/>
            <person name="Lewis B."/>
            <person name="Mehta T."/>
            <person name="Park D."/>
            <person name="Pearson M."/>
            <person name="Richards J."/>
            <person name="Roberts A."/>
            <person name="Saif S."/>
            <person name="Shea T.D."/>
            <person name="Shenoy N."/>
            <person name="Sisk P."/>
            <person name="Stolte C."/>
            <person name="Sykes S.N."/>
            <person name="Thomson T."/>
            <person name="Walk T."/>
            <person name="White J."/>
            <person name="Yandava C."/>
            <person name="Straight P."/>
            <person name="Clardy J."/>
            <person name="Hung D."/>
            <person name="Kolter R."/>
            <person name="Mekalanos J."/>
            <person name="Walker S."/>
            <person name="Walsh C.T."/>
            <person name="Wieland-Brown L.C."/>
            <person name="Haas B."/>
            <person name="Nusbaum C."/>
            <person name="Birren B."/>
        </authorList>
    </citation>
    <scope>NUCLEOTIDE SEQUENCE [LARGE SCALE GENOMIC DNA]</scope>
    <source>
        <strain evidence="1">ATCC 29083</strain>
    </source>
</reference>
<evidence type="ECO:0000313" key="2">
    <source>
        <dbReference type="Proteomes" id="UP000002785"/>
    </source>
</evidence>
<dbReference type="Proteomes" id="UP000002785">
    <property type="component" value="Chromosome"/>
</dbReference>
<name>B5HLH5_STRX2</name>
<accession>B5HLH5</accession>
<keyword evidence="2" id="KW-1185">Reference proteome</keyword>
<protein>
    <recommendedName>
        <fullName evidence="3">FXSXX-COOH protein</fullName>
    </recommendedName>
</protein>
<evidence type="ECO:0008006" key="3">
    <source>
        <dbReference type="Google" id="ProtNLM"/>
    </source>
</evidence>
<organism evidence="1 2">
    <name type="scientific">Streptomyces sviceus (strain ATCC 29083 / DSM 924 / JCM 4929 / NBRC 13980 / NCIMB 11184 / NRRL 5439 / UC 5370)</name>
    <dbReference type="NCBI Taxonomy" id="463191"/>
    <lineage>
        <taxon>Bacteria</taxon>
        <taxon>Bacillati</taxon>
        <taxon>Actinomycetota</taxon>
        <taxon>Actinomycetes</taxon>
        <taxon>Kitasatosporales</taxon>
        <taxon>Streptomycetaceae</taxon>
        <taxon>Streptomyces</taxon>
    </lineage>
</organism>
<evidence type="ECO:0000313" key="1">
    <source>
        <dbReference type="EMBL" id="EDY53680.1"/>
    </source>
</evidence>
<proteinExistence type="predicted"/>
<dbReference type="InterPro" id="IPR026334">
    <property type="entry name" value="FxSxx-COOH"/>
</dbReference>
<sequence>MPMDASAGIDSCLLDVTGLSMEALDELLEELPGTALNAVLRRMVDEAVNPVGVPYAAFDSSI</sequence>
<dbReference type="HOGENOM" id="CLU_2902511_0_0_11"/>
<gene>
    <name evidence="1" type="ORF">SSEG_00260</name>
</gene>
<dbReference type="AlphaFoldDB" id="B5HLH5"/>
<dbReference type="EMBL" id="CM000951">
    <property type="protein sequence ID" value="EDY53680.1"/>
    <property type="molecule type" value="Genomic_DNA"/>
</dbReference>
<dbReference type="NCBIfam" id="TIGR04268">
    <property type="entry name" value="FxSxx-COOH"/>
    <property type="match status" value="1"/>
</dbReference>